<gene>
    <name evidence="2" type="ORF">H0E87_019059</name>
</gene>
<keyword evidence="3" id="KW-1185">Reference proteome</keyword>
<proteinExistence type="predicted"/>
<feature type="compositionally biased region" description="Basic and acidic residues" evidence="1">
    <location>
        <begin position="161"/>
        <end position="184"/>
    </location>
</feature>
<feature type="compositionally biased region" description="Basic and acidic residues" evidence="1">
    <location>
        <begin position="29"/>
        <end position="49"/>
    </location>
</feature>
<accession>A0A8T2XU40</accession>
<reference evidence="2" key="1">
    <citation type="journal article" date="2021" name="J. Hered.">
        <title>Genome Assembly of Salicaceae Populus deltoides (Eastern Cottonwood) I-69 Based on Nanopore Sequencing and Hi-C Technologies.</title>
        <authorList>
            <person name="Bai S."/>
            <person name="Wu H."/>
            <person name="Zhang J."/>
            <person name="Pan Z."/>
            <person name="Zhao W."/>
            <person name="Li Z."/>
            <person name="Tong C."/>
        </authorList>
    </citation>
    <scope>NUCLEOTIDE SEQUENCE</scope>
    <source>
        <tissue evidence="2">Leaf</tissue>
    </source>
</reference>
<feature type="region of interest" description="Disordered" evidence="1">
    <location>
        <begin position="1"/>
        <end position="49"/>
    </location>
</feature>
<protein>
    <submittedName>
        <fullName evidence="2">Uncharacterized protein</fullName>
    </submittedName>
</protein>
<dbReference type="InterPro" id="IPR008507">
    <property type="entry name" value="DUF789"/>
</dbReference>
<comment type="caution">
    <text evidence="2">The sequence shown here is derived from an EMBL/GenBank/DDBJ whole genome shotgun (WGS) entry which is preliminary data.</text>
</comment>
<feature type="compositionally biased region" description="Low complexity" evidence="1">
    <location>
        <begin position="1"/>
        <end position="10"/>
    </location>
</feature>
<dbReference type="EMBL" id="JACEGQ020000010">
    <property type="protein sequence ID" value="KAH8496132.1"/>
    <property type="molecule type" value="Genomic_DNA"/>
</dbReference>
<evidence type="ECO:0000313" key="3">
    <source>
        <dbReference type="Proteomes" id="UP000807159"/>
    </source>
</evidence>
<dbReference type="PANTHER" id="PTHR31343:SF42">
    <property type="entry name" value="T15D22.8"/>
    <property type="match status" value="1"/>
</dbReference>
<dbReference type="PANTHER" id="PTHR31343">
    <property type="entry name" value="T15D22.8"/>
    <property type="match status" value="1"/>
</dbReference>
<organism evidence="2 3">
    <name type="scientific">Populus deltoides</name>
    <name type="common">Eastern poplar</name>
    <name type="synonym">Eastern cottonwood</name>
    <dbReference type="NCBI Taxonomy" id="3696"/>
    <lineage>
        <taxon>Eukaryota</taxon>
        <taxon>Viridiplantae</taxon>
        <taxon>Streptophyta</taxon>
        <taxon>Embryophyta</taxon>
        <taxon>Tracheophyta</taxon>
        <taxon>Spermatophyta</taxon>
        <taxon>Magnoliopsida</taxon>
        <taxon>eudicotyledons</taxon>
        <taxon>Gunneridae</taxon>
        <taxon>Pentapetalae</taxon>
        <taxon>rosids</taxon>
        <taxon>fabids</taxon>
        <taxon>Malpighiales</taxon>
        <taxon>Salicaceae</taxon>
        <taxon>Saliceae</taxon>
        <taxon>Populus</taxon>
    </lineage>
</organism>
<dbReference type="Pfam" id="PF05623">
    <property type="entry name" value="DUF789"/>
    <property type="match status" value="1"/>
</dbReference>
<evidence type="ECO:0000256" key="1">
    <source>
        <dbReference type="SAM" id="MobiDB-lite"/>
    </source>
</evidence>
<sequence length="397" mass="44960">MLGTGLQLTRGRGEEDRLHNAVKARKAHRADQLRRARSDVTDDKPVENRTDDLEHLTKPVKVAVPASESNLDRFLESITPSVPAQYPSKTTMRGWRTCDVEFEPYFVLGDLWESFKEWSAYGAGVPLILNDSDCVVQYYVPYLSGIQIYADSTKRPPKSRRLGEDSDSDFRDSSSDGSSDYEHERGVKCSRDQLNHHHHVTDDFPLRIDRLSLRDQHVAHKEDFSSDEGESVNCQGCLLFEYLERDPPYSREPLADKILDLAFRFPELKMLRSCDLLPSSWISVAWYPIYRIPTGPTLKDLDACFLTYHSLHTSLGGGRVAQAPLMTYPSEADGMPKISLPVFGFASYKFKGSLWTSNGGGDRQLANSLLQAASKFLRLLQVNHPDFLFFCRGDTKI</sequence>
<name>A0A8T2XU40_POPDE</name>
<evidence type="ECO:0000313" key="2">
    <source>
        <dbReference type="EMBL" id="KAH8496133.1"/>
    </source>
</evidence>
<dbReference type="EMBL" id="JACEGQ020000010">
    <property type="protein sequence ID" value="KAH8496133.1"/>
    <property type="molecule type" value="Genomic_DNA"/>
</dbReference>
<dbReference type="AlphaFoldDB" id="A0A8T2XU40"/>
<dbReference type="Proteomes" id="UP000807159">
    <property type="component" value="Chromosome 10"/>
</dbReference>
<feature type="region of interest" description="Disordered" evidence="1">
    <location>
        <begin position="153"/>
        <end position="184"/>
    </location>
</feature>